<organism evidence="2 3">
    <name type="scientific">Candidatus Sulfurimonas marisnigri</name>
    <dbReference type="NCBI Taxonomy" id="2740405"/>
    <lineage>
        <taxon>Bacteria</taxon>
        <taxon>Pseudomonadati</taxon>
        <taxon>Campylobacterota</taxon>
        <taxon>Epsilonproteobacteria</taxon>
        <taxon>Campylobacterales</taxon>
        <taxon>Sulfurimonadaceae</taxon>
        <taxon>Sulfurimonas</taxon>
    </lineage>
</organism>
<dbReference type="PROSITE" id="PS51340">
    <property type="entry name" value="MOSC"/>
    <property type="match status" value="1"/>
</dbReference>
<dbReference type="InterPro" id="IPR005302">
    <property type="entry name" value="MoCF_Sase_C"/>
</dbReference>
<dbReference type="Proteomes" id="UP000593836">
    <property type="component" value="Chromosome"/>
</dbReference>
<accession>A0A7S7RQM4</accession>
<dbReference type="GO" id="GO:0003824">
    <property type="term" value="F:catalytic activity"/>
    <property type="evidence" value="ECO:0007669"/>
    <property type="project" value="InterPro"/>
</dbReference>
<sequence>MSKRKVGGVLKLFISKSGTSQRFEKSEIVLDALGVLEDKFYNKNVQRSVLIASMDSYELIQKYGIEMPFGYLGENILLDYNPYDLEIGTQLKIGEAILEISQNCTICNHLAVLDVKIPTLLKDDRGIFAQVIKEGEIKEGDSVYLV</sequence>
<evidence type="ECO:0000259" key="1">
    <source>
        <dbReference type="PROSITE" id="PS51340"/>
    </source>
</evidence>
<protein>
    <submittedName>
        <fullName evidence="2">MOSC domain-containing protein</fullName>
    </submittedName>
</protein>
<dbReference type="Gene3D" id="2.40.33.20">
    <property type="entry name" value="PK beta-barrel domain-like"/>
    <property type="match status" value="1"/>
</dbReference>
<evidence type="ECO:0000313" key="3">
    <source>
        <dbReference type="Proteomes" id="UP000593836"/>
    </source>
</evidence>
<dbReference type="EMBL" id="CP054493">
    <property type="protein sequence ID" value="QOY54630.1"/>
    <property type="molecule type" value="Genomic_DNA"/>
</dbReference>
<evidence type="ECO:0000313" key="2">
    <source>
        <dbReference type="EMBL" id="QOY54630.1"/>
    </source>
</evidence>
<reference evidence="2 3" key="1">
    <citation type="submission" date="2020-05" db="EMBL/GenBank/DDBJ databases">
        <title>Sulfurimonas marisnigri, sp. nov., and Sulfurimonas baltica, sp. nov., manganese oxide reducing chemolithoautotrophs of the class Epsilonproteobacteria isolated from the pelagic redoxclines of the Black and Baltic Seas and emended description of the genus Sulfurimonas.</title>
        <authorList>
            <person name="Henkel J.V."/>
            <person name="Laudan C."/>
            <person name="Werner J."/>
            <person name="Neu T."/>
            <person name="Plewe S."/>
            <person name="Sproer C."/>
            <person name="Bunk B."/>
            <person name="Schulz-Vogt H.N."/>
        </authorList>
    </citation>
    <scope>NUCLEOTIDE SEQUENCE [LARGE SCALE GENOMIC DNA]</scope>
    <source>
        <strain evidence="2 3">SoZ1</strain>
    </source>
</reference>
<dbReference type="AlphaFoldDB" id="A0A7S7RQM4"/>
<keyword evidence="3" id="KW-1185">Reference proteome</keyword>
<dbReference type="GO" id="GO:0030151">
    <property type="term" value="F:molybdenum ion binding"/>
    <property type="evidence" value="ECO:0007669"/>
    <property type="project" value="InterPro"/>
</dbReference>
<feature type="domain" description="MOSC" evidence="1">
    <location>
        <begin position="22"/>
        <end position="146"/>
    </location>
</feature>
<dbReference type="InterPro" id="IPR011037">
    <property type="entry name" value="Pyrv_Knase-like_insert_dom_sf"/>
</dbReference>
<dbReference type="GO" id="GO:0030170">
    <property type="term" value="F:pyridoxal phosphate binding"/>
    <property type="evidence" value="ECO:0007669"/>
    <property type="project" value="InterPro"/>
</dbReference>
<dbReference type="Pfam" id="PF03473">
    <property type="entry name" value="MOSC"/>
    <property type="match status" value="1"/>
</dbReference>
<proteinExistence type="predicted"/>
<dbReference type="RefSeq" id="WP_194366675.1">
    <property type="nucleotide sequence ID" value="NZ_CP054493.1"/>
</dbReference>
<dbReference type="SUPFAM" id="SSF50800">
    <property type="entry name" value="PK beta-barrel domain-like"/>
    <property type="match status" value="1"/>
</dbReference>
<dbReference type="KEGG" id="smas:HUE87_12345"/>
<name>A0A7S7RQM4_9BACT</name>
<gene>
    <name evidence="2" type="ORF">HUE87_12345</name>
</gene>